<name>A0A5M6CYG8_9BACT</name>
<keyword evidence="1" id="KW-1133">Transmembrane helix</keyword>
<evidence type="ECO:0000313" key="3">
    <source>
        <dbReference type="Proteomes" id="UP000324479"/>
    </source>
</evidence>
<proteinExistence type="predicted"/>
<keyword evidence="3" id="KW-1185">Reference proteome</keyword>
<dbReference type="RefSeq" id="WP_150078737.1">
    <property type="nucleotide sequence ID" value="NZ_VWOX01000014.1"/>
</dbReference>
<keyword evidence="1" id="KW-0472">Membrane</keyword>
<evidence type="ECO:0000256" key="1">
    <source>
        <dbReference type="SAM" id="Phobius"/>
    </source>
</evidence>
<organism evidence="2 3">
    <name type="scientific">Roseiconus nitratireducens</name>
    <dbReference type="NCBI Taxonomy" id="2605748"/>
    <lineage>
        <taxon>Bacteria</taxon>
        <taxon>Pseudomonadati</taxon>
        <taxon>Planctomycetota</taxon>
        <taxon>Planctomycetia</taxon>
        <taxon>Pirellulales</taxon>
        <taxon>Pirellulaceae</taxon>
        <taxon>Roseiconus</taxon>
    </lineage>
</organism>
<dbReference type="AlphaFoldDB" id="A0A5M6CYG8"/>
<keyword evidence="1" id="KW-0812">Transmembrane</keyword>
<feature type="transmembrane region" description="Helical" evidence="1">
    <location>
        <begin position="66"/>
        <end position="90"/>
    </location>
</feature>
<protein>
    <recommendedName>
        <fullName evidence="4">Transmembrane protein</fullName>
    </recommendedName>
</protein>
<accession>A0A5M6CYG8</accession>
<gene>
    <name evidence="2" type="ORF">FYK55_21800</name>
</gene>
<feature type="transmembrane region" description="Helical" evidence="1">
    <location>
        <begin position="40"/>
        <end position="60"/>
    </location>
</feature>
<comment type="caution">
    <text evidence="2">The sequence shown here is derived from an EMBL/GenBank/DDBJ whole genome shotgun (WGS) entry which is preliminary data.</text>
</comment>
<evidence type="ECO:0000313" key="2">
    <source>
        <dbReference type="EMBL" id="KAA5540264.1"/>
    </source>
</evidence>
<evidence type="ECO:0008006" key="4">
    <source>
        <dbReference type="Google" id="ProtNLM"/>
    </source>
</evidence>
<reference evidence="2 3" key="1">
    <citation type="submission" date="2019-08" db="EMBL/GenBank/DDBJ databases">
        <authorList>
            <person name="Dhanesh K."/>
            <person name="Kumar G."/>
            <person name="Sasikala C."/>
            <person name="Venkata Ramana C."/>
        </authorList>
    </citation>
    <scope>NUCLEOTIDE SEQUENCE [LARGE SCALE GENOMIC DNA]</scope>
    <source>
        <strain evidence="2 3">JC645</strain>
    </source>
</reference>
<feature type="transmembrane region" description="Helical" evidence="1">
    <location>
        <begin position="6"/>
        <end position="28"/>
    </location>
</feature>
<sequence>MHIESIYLLIGLLPLIGYLMLLGLIRLSGRSLITTGGRDIATLGLAIAGLVAVGPGELFFPKAAAGLFGAWVWLALAVFYGLIVCLVALVSRPRLVIYGRTPSQMIDPLLAAAQELDGQSTCDRERLEVTLPTLKVRLRIGGQPGLDSATVESFAPISSSEFWDKLLGHLRVQSQTTTPPTPRRGAMMLAASILLATFALYRSMGDRQQIVEQFGQWLWR</sequence>
<dbReference type="EMBL" id="VWOX01000014">
    <property type="protein sequence ID" value="KAA5540264.1"/>
    <property type="molecule type" value="Genomic_DNA"/>
</dbReference>
<dbReference type="Proteomes" id="UP000324479">
    <property type="component" value="Unassembled WGS sequence"/>
</dbReference>